<dbReference type="GeneID" id="302269283"/>
<dbReference type="EMBL" id="UGQC01000001">
    <property type="protein sequence ID" value="STY99255.1"/>
    <property type="molecule type" value="Genomic_DNA"/>
</dbReference>
<gene>
    <name evidence="1" type="ORF">NCTC7911_00629</name>
</gene>
<dbReference type="AlphaFoldDB" id="A0A378QEJ7"/>
<sequence length="105" mass="12162">MNEIQCKSKVSEIISLDKIDEIRQNGVLSQNVKAVTPNCQNWLFYCQKSLAIPPYTGVRLSFMVWLILQNKPNGKYAERYLLQPRVRPHRPFLGLLTQNVKGVFQ</sequence>
<name>A0A378QEJ7_MORLA</name>
<reference evidence="1 2" key="1">
    <citation type="submission" date="2018-06" db="EMBL/GenBank/DDBJ databases">
        <authorList>
            <consortium name="Pathogen Informatics"/>
            <person name="Doyle S."/>
        </authorList>
    </citation>
    <scope>NUCLEOTIDE SEQUENCE [LARGE SCALE GENOMIC DNA]</scope>
    <source>
        <strain evidence="1 2">NCTC7911</strain>
    </source>
</reference>
<accession>A0A378QEJ7</accession>
<proteinExistence type="predicted"/>
<protein>
    <submittedName>
        <fullName evidence="1">Uncharacterized protein</fullName>
    </submittedName>
</protein>
<evidence type="ECO:0000313" key="2">
    <source>
        <dbReference type="Proteomes" id="UP000254107"/>
    </source>
</evidence>
<evidence type="ECO:0000313" key="1">
    <source>
        <dbReference type="EMBL" id="STY99255.1"/>
    </source>
</evidence>
<dbReference type="RefSeq" id="WP_115247264.1">
    <property type="nucleotide sequence ID" value="NZ_UGQC01000001.1"/>
</dbReference>
<organism evidence="1 2">
    <name type="scientific">Moraxella lacunata</name>
    <dbReference type="NCBI Taxonomy" id="477"/>
    <lineage>
        <taxon>Bacteria</taxon>
        <taxon>Pseudomonadati</taxon>
        <taxon>Pseudomonadota</taxon>
        <taxon>Gammaproteobacteria</taxon>
        <taxon>Moraxellales</taxon>
        <taxon>Moraxellaceae</taxon>
        <taxon>Moraxella</taxon>
    </lineage>
</organism>
<dbReference type="Proteomes" id="UP000254107">
    <property type="component" value="Unassembled WGS sequence"/>
</dbReference>
<keyword evidence="2" id="KW-1185">Reference proteome</keyword>